<proteinExistence type="predicted"/>
<evidence type="ECO:0000313" key="1">
    <source>
        <dbReference type="EMBL" id="GIM68916.1"/>
    </source>
</evidence>
<accession>A0A919SAU8</accession>
<comment type="caution">
    <text evidence="1">The sequence shown here is derived from an EMBL/GenBank/DDBJ whole genome shotgun (WGS) entry which is preliminary data.</text>
</comment>
<protein>
    <submittedName>
        <fullName evidence="1">Uncharacterized protein</fullName>
    </submittedName>
</protein>
<organism evidence="1 2">
    <name type="scientific">Actinoplanes auranticolor</name>
    <dbReference type="NCBI Taxonomy" id="47988"/>
    <lineage>
        <taxon>Bacteria</taxon>
        <taxon>Bacillati</taxon>
        <taxon>Actinomycetota</taxon>
        <taxon>Actinomycetes</taxon>
        <taxon>Micromonosporales</taxon>
        <taxon>Micromonosporaceae</taxon>
        <taxon>Actinoplanes</taxon>
    </lineage>
</organism>
<name>A0A919SAU8_9ACTN</name>
<sequence>MAGAEEVSGDGPGPGVPAAVCWAQALSRNKVTAAAAVHKPRSLVIGGQTYPGPHRFLPLSGKRFGLRTQ</sequence>
<gene>
    <name evidence="1" type="ORF">Aau02nite_33810</name>
</gene>
<evidence type="ECO:0000313" key="2">
    <source>
        <dbReference type="Proteomes" id="UP000681340"/>
    </source>
</evidence>
<dbReference type="EMBL" id="BOQL01000026">
    <property type="protein sequence ID" value="GIM68916.1"/>
    <property type="molecule type" value="Genomic_DNA"/>
</dbReference>
<dbReference type="AlphaFoldDB" id="A0A919SAU8"/>
<keyword evidence="2" id="KW-1185">Reference proteome</keyword>
<reference evidence="1" key="1">
    <citation type="submission" date="2021-03" db="EMBL/GenBank/DDBJ databases">
        <title>Whole genome shotgun sequence of Actinoplanes auranticolor NBRC 12245.</title>
        <authorList>
            <person name="Komaki H."/>
            <person name="Tamura T."/>
        </authorList>
    </citation>
    <scope>NUCLEOTIDE SEQUENCE</scope>
    <source>
        <strain evidence="1">NBRC 12245</strain>
    </source>
</reference>
<dbReference type="Proteomes" id="UP000681340">
    <property type="component" value="Unassembled WGS sequence"/>
</dbReference>